<feature type="region of interest" description="Disordered" evidence="2">
    <location>
        <begin position="298"/>
        <end position="321"/>
    </location>
</feature>
<evidence type="ECO:0000256" key="1">
    <source>
        <dbReference type="ARBA" id="ARBA00008791"/>
    </source>
</evidence>
<protein>
    <submittedName>
        <fullName evidence="4">Putative Universal stress protein</fullName>
    </submittedName>
</protein>
<dbReference type="GO" id="GO:0005524">
    <property type="term" value="F:ATP binding"/>
    <property type="evidence" value="ECO:0007669"/>
    <property type="project" value="UniProtKB-KW"/>
</dbReference>
<dbReference type="OrthoDB" id="5564966at2"/>
<reference evidence="4 5" key="1">
    <citation type="journal article" date="2015" name="Proc. Natl. Acad. Sci. U.S.A.">
        <title>Expanded metabolic versatility of ubiquitous nitrite-oxidizing bacteria from the genus Nitrospira.</title>
        <authorList>
            <person name="Koch H."/>
            <person name="Lucker S."/>
            <person name="Albertsen M."/>
            <person name="Kitzinger K."/>
            <person name="Herbold C."/>
            <person name="Spieck E."/>
            <person name="Nielsen P.H."/>
            <person name="Wagner M."/>
            <person name="Daims H."/>
        </authorList>
    </citation>
    <scope>NUCLEOTIDE SEQUENCE [LARGE SCALE GENOMIC DNA]</scope>
    <source>
        <strain evidence="4 5">NSP M-1</strain>
    </source>
</reference>
<dbReference type="PANTHER" id="PTHR46268">
    <property type="entry name" value="STRESS RESPONSE PROTEIN NHAX"/>
    <property type="match status" value="1"/>
</dbReference>
<dbReference type="EMBL" id="CP011801">
    <property type="protein sequence ID" value="ALA60217.1"/>
    <property type="molecule type" value="Genomic_DNA"/>
</dbReference>
<dbReference type="AlphaFoldDB" id="A0A0K2GHW2"/>
<evidence type="ECO:0000313" key="5">
    <source>
        <dbReference type="Proteomes" id="UP000069205"/>
    </source>
</evidence>
<gene>
    <name evidence="4" type="ORF">NITMOv2_3828</name>
</gene>
<dbReference type="Pfam" id="PF00582">
    <property type="entry name" value="Usp"/>
    <property type="match status" value="2"/>
</dbReference>
<feature type="domain" description="UspA" evidence="3">
    <location>
        <begin position="158"/>
        <end position="295"/>
    </location>
</feature>
<dbReference type="PANTHER" id="PTHR46268:SF6">
    <property type="entry name" value="UNIVERSAL STRESS PROTEIN UP12"/>
    <property type="match status" value="1"/>
</dbReference>
<dbReference type="RefSeq" id="WP_053381101.1">
    <property type="nucleotide sequence ID" value="NZ_CP011801.1"/>
</dbReference>
<proteinExistence type="inferred from homology"/>
<accession>A0A0K2GHW2</accession>
<evidence type="ECO:0000313" key="4">
    <source>
        <dbReference type="EMBL" id="ALA60217.1"/>
    </source>
</evidence>
<evidence type="ECO:0000259" key="3">
    <source>
        <dbReference type="Pfam" id="PF00582"/>
    </source>
</evidence>
<name>A0A0K2GHW2_NITMO</name>
<evidence type="ECO:0000256" key="2">
    <source>
        <dbReference type="SAM" id="MobiDB-lite"/>
    </source>
</evidence>
<dbReference type="Gene3D" id="3.40.50.620">
    <property type="entry name" value="HUPs"/>
    <property type="match status" value="2"/>
</dbReference>
<dbReference type="InterPro" id="IPR006015">
    <property type="entry name" value="Universal_stress_UspA"/>
</dbReference>
<dbReference type="InterPro" id="IPR014729">
    <property type="entry name" value="Rossmann-like_a/b/a_fold"/>
</dbReference>
<organism evidence="4 5">
    <name type="scientific">Nitrospira moscoviensis</name>
    <dbReference type="NCBI Taxonomy" id="42253"/>
    <lineage>
        <taxon>Bacteria</taxon>
        <taxon>Pseudomonadati</taxon>
        <taxon>Nitrospirota</taxon>
        <taxon>Nitrospiria</taxon>
        <taxon>Nitrospirales</taxon>
        <taxon>Nitrospiraceae</taxon>
        <taxon>Nitrospira</taxon>
    </lineage>
</organism>
<dbReference type="STRING" id="42253.NITMOv2_3828"/>
<keyword evidence="5" id="KW-1185">Reference proteome</keyword>
<feature type="compositionally biased region" description="Basic and acidic residues" evidence="2">
    <location>
        <begin position="310"/>
        <end position="321"/>
    </location>
</feature>
<dbReference type="KEGG" id="nmv:NITMOv2_3828"/>
<dbReference type="PRINTS" id="PR01438">
    <property type="entry name" value="UNVRSLSTRESS"/>
</dbReference>
<dbReference type="CDD" id="cd00293">
    <property type="entry name" value="USP-like"/>
    <property type="match status" value="2"/>
</dbReference>
<feature type="domain" description="UspA" evidence="3">
    <location>
        <begin position="7"/>
        <end position="143"/>
    </location>
</feature>
<sequence length="321" mass="34400">MNPAQPRILFATDLSRWAEGAEQYACALAASWGAALTVVSVLEFPPGMNPDYPVNRLYLGELLKQATRELVELKARASARSVPVKTRIATGIPSQEVSAAAEEEDADLIVVGTRGKTGLEHVVLGSTAERIIRTAPCPVLAVRAKKPGADEARSLALHRLLVPVDFSDCSLDALEYAATVAQREKASLKLLHVLEPVSYGLDFTLLHAAKREQTRDAMTARLSALASAVSGVGLTAEYELRGGMPADSILDAVRQADADLLVMGTHGRRGISHAFYGSVAEAVLRRADCPVLTVRSPKFQPGHRPVVAPRGERATNPETKE</sequence>
<dbReference type="PATRIC" id="fig|42253.5.peg.3771"/>
<dbReference type="InterPro" id="IPR006016">
    <property type="entry name" value="UspA"/>
</dbReference>
<dbReference type="SUPFAM" id="SSF52402">
    <property type="entry name" value="Adenine nucleotide alpha hydrolases-like"/>
    <property type="match status" value="2"/>
</dbReference>
<comment type="similarity">
    <text evidence="1">Belongs to the universal stress protein A family.</text>
</comment>
<dbReference type="Proteomes" id="UP000069205">
    <property type="component" value="Chromosome"/>
</dbReference>